<dbReference type="RefSeq" id="WP_129721652.1">
    <property type="nucleotide sequence ID" value="NZ_CP101808.1"/>
</dbReference>
<dbReference type="InterPro" id="IPR007326">
    <property type="entry name" value="Lipoprotein-assoc_dom"/>
</dbReference>
<keyword evidence="3" id="KW-1185">Reference proteome</keyword>
<accession>A0ABY5J3G0</accession>
<sequence>MTKKWWFLLTTSTALIPAISVTSCNNNHSEEGTISTEPNIDRALMQLINSETKNHKTLYPSMVDYKDINELDEDIKLSLNRIARNNHVKITIEKITPVDIDGLIHIKLNISRPDNSPYEIESRTKDITISGFKKKDKSTPLTLSDQESVDRAFDLVTNTRIKDDRRKYLASESKFAGYVAWVNEIELDLNTICQTYGVKIVTDREQPVNPDNNDNGIKTLNLIISKNKVSRKKTIEISNFVTNNEIKTKQKLEILTRFANYFRYPALEKEKNTRFASQIVGDVLVLDKLMDLVVIPQEGVISNAPKMSVMVEWLKQTFKEFENIQIAINETQPEPMAMDDLGLINFSLLFTLDGTQHSQTCAIRNVLTPKQAHNAAVTAAINGAAEDLNNLYNTPDSFSYDLSLKTKNHKNHYPSEVNYQNIDELAQDTGVDFGAIAKKHKVKITLSPYVPERSYDLDSLSEDYAMPNPSQYDQKTAYKLVSIDISAGSYDKNIICRVFDFKTKTYTPEEKENIKQVNKIITTIEEKFNKNNFDNSPTNAPSVLATTKLFKDTLPQDMIYTKDKFKEDFAVDLNVLEVQYGAQISFVAWKETPEIYSHQEFDEYKGWTRFGLKISKGIATKHIKFQVLGFVRRLDLFAEQFELSLSNGGEIVDGSYTGINPSGVKERDIVFKVHDDADPYFTNVEEHKKPIATVLEIIPDDANKTLTVVYYIMFEYQTSRPVTQTIKTYKS</sequence>
<feature type="domain" description="Lipoprotein-associated type-17" evidence="1">
    <location>
        <begin position="48"/>
        <end position="134"/>
    </location>
</feature>
<evidence type="ECO:0000313" key="2">
    <source>
        <dbReference type="EMBL" id="UUD36682.1"/>
    </source>
</evidence>
<dbReference type="PROSITE" id="PS51257">
    <property type="entry name" value="PROKAR_LIPOPROTEIN"/>
    <property type="match status" value="1"/>
</dbReference>
<protein>
    <submittedName>
        <fullName evidence="2">Lipoprotein 17-related variable surface protein</fullName>
    </submittedName>
</protein>
<feature type="domain" description="Lipoprotein-associated type-17" evidence="1">
    <location>
        <begin position="208"/>
        <end position="241"/>
    </location>
</feature>
<proteinExistence type="predicted"/>
<evidence type="ECO:0000313" key="3">
    <source>
        <dbReference type="Proteomes" id="UP001059576"/>
    </source>
</evidence>
<dbReference type="Proteomes" id="UP001059576">
    <property type="component" value="Chromosome"/>
</dbReference>
<dbReference type="EMBL" id="CP101808">
    <property type="protein sequence ID" value="UUD36682.1"/>
    <property type="molecule type" value="Genomic_DNA"/>
</dbReference>
<gene>
    <name evidence="2" type="ORF">NPA09_02090</name>
</gene>
<evidence type="ECO:0000259" key="1">
    <source>
        <dbReference type="Pfam" id="PF04200"/>
    </source>
</evidence>
<organism evidence="2 3">
    <name type="scientific">Mycoplasmopsis equigenitalium</name>
    <dbReference type="NCBI Taxonomy" id="114883"/>
    <lineage>
        <taxon>Bacteria</taxon>
        <taxon>Bacillati</taxon>
        <taxon>Mycoplasmatota</taxon>
        <taxon>Mycoplasmoidales</taxon>
        <taxon>Metamycoplasmataceae</taxon>
        <taxon>Mycoplasmopsis</taxon>
    </lineage>
</organism>
<reference evidence="2" key="1">
    <citation type="submission" date="2022-07" db="EMBL/GenBank/DDBJ databases">
        <title>Complete genome of Mycoplasma equigenitalium type strain T37.</title>
        <authorList>
            <person name="Spergser J."/>
        </authorList>
    </citation>
    <scope>NUCLEOTIDE SEQUENCE</scope>
    <source>
        <strain evidence="2">T37</strain>
    </source>
</reference>
<keyword evidence="2" id="KW-0449">Lipoprotein</keyword>
<name>A0ABY5J3G0_9BACT</name>
<dbReference type="Pfam" id="PF04200">
    <property type="entry name" value="Lipoprotein_17"/>
    <property type="match status" value="2"/>
</dbReference>